<feature type="domain" description="Caspase family p10" evidence="3">
    <location>
        <begin position="387"/>
        <end position="468"/>
    </location>
</feature>
<dbReference type="SUPFAM" id="SSF52129">
    <property type="entry name" value="Caspase-like"/>
    <property type="match status" value="1"/>
</dbReference>
<dbReference type="PROSITE" id="PS50208">
    <property type="entry name" value="CASPASE_P20"/>
    <property type="match status" value="1"/>
</dbReference>
<dbReference type="GO" id="GO:0006508">
    <property type="term" value="P:proteolysis"/>
    <property type="evidence" value="ECO:0007669"/>
    <property type="project" value="InterPro"/>
</dbReference>
<reference evidence="5 6" key="1">
    <citation type="submission" date="2017-06" db="EMBL/GenBank/DDBJ databases">
        <title>A platform for efficient transgenesis in Macrostomum lignano, a flatworm model organism for stem cell research.</title>
        <authorList>
            <person name="Berezikov E."/>
        </authorList>
    </citation>
    <scope>NUCLEOTIDE SEQUENCE [LARGE SCALE GENOMIC DNA]</scope>
    <source>
        <strain evidence="5">DV1</strain>
        <tissue evidence="5">Whole organism</tissue>
    </source>
</reference>
<dbReference type="PANTHER" id="PTHR22576:SF41">
    <property type="entry name" value="CASPASE 14, APOPTOSIS-RELATED CYSTEINE PEPTIDASE"/>
    <property type="match status" value="1"/>
</dbReference>
<dbReference type="InterPro" id="IPR015917">
    <property type="entry name" value="Pept_C14A"/>
</dbReference>
<dbReference type="PRINTS" id="PR00376">
    <property type="entry name" value="IL1BCENZYME"/>
</dbReference>
<dbReference type="OrthoDB" id="10004338at2759"/>
<dbReference type="PANTHER" id="PTHR22576">
    <property type="entry name" value="MUCOSA ASSOCIATED LYMPHOID TISSUE LYMPHOMA TRANSLOCATION PROTEIN 1/PARACASPASE"/>
    <property type="match status" value="1"/>
</dbReference>
<dbReference type="EMBL" id="NIVC01000232">
    <property type="protein sequence ID" value="PAA87410.1"/>
    <property type="molecule type" value="Genomic_DNA"/>
</dbReference>
<protein>
    <recommendedName>
        <fullName evidence="7">Caspase family p20 domain-containing protein</fullName>
    </recommendedName>
</protein>
<name>A0A267GN21_9PLAT</name>
<dbReference type="AlphaFoldDB" id="A0A267GN21"/>
<dbReference type="GO" id="GO:0004197">
    <property type="term" value="F:cysteine-type endopeptidase activity"/>
    <property type="evidence" value="ECO:0007669"/>
    <property type="project" value="InterPro"/>
</dbReference>
<dbReference type="InterPro" id="IPR029030">
    <property type="entry name" value="Caspase-like_dom_sf"/>
</dbReference>
<evidence type="ECO:0000313" key="6">
    <source>
        <dbReference type="Proteomes" id="UP000215902"/>
    </source>
</evidence>
<dbReference type="Proteomes" id="UP000215902">
    <property type="component" value="Unassembled WGS sequence"/>
</dbReference>
<dbReference type="Pfam" id="PF00656">
    <property type="entry name" value="Peptidase_C14"/>
    <property type="match status" value="1"/>
</dbReference>
<evidence type="ECO:0000256" key="1">
    <source>
        <dbReference type="ARBA" id="ARBA00010134"/>
    </source>
</evidence>
<keyword evidence="6" id="KW-1185">Reference proteome</keyword>
<evidence type="ECO:0008006" key="7">
    <source>
        <dbReference type="Google" id="ProtNLM"/>
    </source>
</evidence>
<dbReference type="STRING" id="282301.A0A267GN21"/>
<dbReference type="InterPro" id="IPR052039">
    <property type="entry name" value="Caspase-related_regulators"/>
</dbReference>
<dbReference type="PROSITE" id="PS50207">
    <property type="entry name" value="CASPASE_P10"/>
    <property type="match status" value="1"/>
</dbReference>
<evidence type="ECO:0000259" key="3">
    <source>
        <dbReference type="PROSITE" id="PS50207"/>
    </source>
</evidence>
<comment type="similarity">
    <text evidence="1 2">Belongs to the peptidase C14A family.</text>
</comment>
<evidence type="ECO:0000259" key="4">
    <source>
        <dbReference type="PROSITE" id="PS50208"/>
    </source>
</evidence>
<sequence length="471" mass="52820">LLQLKPAYFPMPDPQGNKIRPFLAFLSLKDIKDIVFLLAVEPSCKTLLEIRSSEQLLAAVQRWYGRSAAPGVLYEAVLAANIPLLASCILNTLPEVKESQKRIKPLRSLLFNIAVQFPDGDVPRLCKLLQQKLTDTGKLIETDALDLMMQLIEEKVVTDDNVKALLFLGDMSPNVNSLIQGYSQRFASVTVAPTAFAPAAVTAIDPSSTAHIGESPSAHYNALSQIGEYPMADSVCAVINVHRIPGREVRVGSEKDVQRLKELFQNSFRYHFCCRIDPDVQEVKKILKLIKEMMEANKKFSCLVVFVMSHGIEDCIELADGQKLKYWDDIVLPFLDGCMRDRPKIFFFQCCRGDLLQQAVTSAPREVYADGPAPRESPPTSQQDNCDLYVCHATFQGFAAIRVGDSGSWFIQTMCDVLERPIRMDLECLRMIVTNELKNKRANYAGNIVNQTPVVEKNTLTKHLRLRPENV</sequence>
<feature type="non-terminal residue" evidence="5">
    <location>
        <position position="1"/>
    </location>
</feature>
<dbReference type="InterPro" id="IPR002138">
    <property type="entry name" value="Pept_C14_p10"/>
</dbReference>
<feature type="domain" description="Caspase family p20" evidence="4">
    <location>
        <begin position="232"/>
        <end position="355"/>
    </location>
</feature>
<dbReference type="SMART" id="SM00115">
    <property type="entry name" value="CASc"/>
    <property type="match status" value="1"/>
</dbReference>
<dbReference type="InterPro" id="IPR001309">
    <property type="entry name" value="Pept_C14_p20"/>
</dbReference>
<comment type="caution">
    <text evidence="5">The sequence shown here is derived from an EMBL/GenBank/DDBJ whole genome shotgun (WGS) entry which is preliminary data.</text>
</comment>
<accession>A0A267GN21</accession>
<organism evidence="5 6">
    <name type="scientific">Macrostomum lignano</name>
    <dbReference type="NCBI Taxonomy" id="282301"/>
    <lineage>
        <taxon>Eukaryota</taxon>
        <taxon>Metazoa</taxon>
        <taxon>Spiralia</taxon>
        <taxon>Lophotrochozoa</taxon>
        <taxon>Platyhelminthes</taxon>
        <taxon>Rhabditophora</taxon>
        <taxon>Macrostomorpha</taxon>
        <taxon>Macrostomida</taxon>
        <taxon>Macrostomidae</taxon>
        <taxon>Macrostomum</taxon>
    </lineage>
</organism>
<evidence type="ECO:0000313" key="5">
    <source>
        <dbReference type="EMBL" id="PAA87410.1"/>
    </source>
</evidence>
<gene>
    <name evidence="5" type="ORF">BOX15_Mlig032996g2</name>
</gene>
<dbReference type="InterPro" id="IPR011600">
    <property type="entry name" value="Pept_C14_caspase"/>
</dbReference>
<proteinExistence type="inferred from homology"/>
<dbReference type="Gene3D" id="3.40.50.1460">
    <property type="match status" value="1"/>
</dbReference>
<evidence type="ECO:0000256" key="2">
    <source>
        <dbReference type="RuleBase" id="RU003971"/>
    </source>
</evidence>